<evidence type="ECO:0000256" key="3">
    <source>
        <dbReference type="ARBA" id="ARBA00022990"/>
    </source>
</evidence>
<accession>A0A9W7DF85</accession>
<comment type="similarity">
    <text evidence="1">Belongs to the universal ribosomal protein uS2 family.</text>
</comment>
<feature type="compositionally biased region" description="Basic and acidic residues" evidence="5">
    <location>
        <begin position="449"/>
        <end position="461"/>
    </location>
</feature>
<feature type="compositionally biased region" description="Low complexity" evidence="5">
    <location>
        <begin position="30"/>
        <end position="49"/>
    </location>
</feature>
<proteinExistence type="inferred from homology"/>
<sequence length="467" mass="50586">MSFVSIRSLTTRASSKRLVAVSVQAKRLQSTEAAPSTPTSAPEPTSASSKANVSLLSETESITPSPTVKSSKLSEATSNKIAELHKKYEGQSQLSALKQLTKGEFEEILNSAPKPTLNRDVLVLESFKKLFQTYVSKSQQEGEVSAQSTSKMTQFPNLIPTPEGEPYSTAELAVRQKYHASTSGKLGSKVRNVYHPHQLIINPPTTNQLTVSKLMAAGAHLGHSTKLWNTSTQPFIYGEYNDIHVIDLDKTINYLKRAAKIVEGVAENGGLILYLGLKAGQARSVKEAARRCNGYYVAHKWSPGTITNSLQTPRPRMEVDMADLPTGKSLSEKESKSVLKPDLLVVLNPLDCQVALKEALQASIPTIGLVDTNCDVNLVTYPIPANDDSIRATNLICGVLGKAGEIGYQRRLEKVAAYKASLGLDVNAPFNDAENKIDEEEVADEETEKETVDAGASKKTENAASSE</sequence>
<evidence type="ECO:0000313" key="7">
    <source>
        <dbReference type="Proteomes" id="UP001165063"/>
    </source>
</evidence>
<dbReference type="InterPro" id="IPR001865">
    <property type="entry name" value="Ribosomal_uS2"/>
</dbReference>
<protein>
    <submittedName>
        <fullName evidence="6">Unnamed protein product</fullName>
    </submittedName>
</protein>
<dbReference type="PRINTS" id="PR00395">
    <property type="entry name" value="RIBOSOMALS2"/>
</dbReference>
<dbReference type="NCBIfam" id="TIGR01011">
    <property type="entry name" value="rpsB_bact"/>
    <property type="match status" value="1"/>
</dbReference>
<feature type="compositionally biased region" description="Acidic residues" evidence="5">
    <location>
        <begin position="437"/>
        <end position="448"/>
    </location>
</feature>
<dbReference type="SUPFAM" id="SSF52313">
    <property type="entry name" value="Ribosomal protein S2"/>
    <property type="match status" value="1"/>
</dbReference>
<dbReference type="PANTHER" id="PTHR12534:SF0">
    <property type="entry name" value="SMALL RIBOSOMAL SUBUNIT PROTEIN US2M"/>
    <property type="match status" value="1"/>
</dbReference>
<dbReference type="OrthoDB" id="2320368at2759"/>
<feature type="compositionally biased region" description="Polar residues" evidence="5">
    <location>
        <begin position="50"/>
        <end position="75"/>
    </location>
</feature>
<dbReference type="GO" id="GO:0003735">
    <property type="term" value="F:structural constituent of ribosome"/>
    <property type="evidence" value="ECO:0007669"/>
    <property type="project" value="InterPro"/>
</dbReference>
<dbReference type="GO" id="GO:0005763">
    <property type="term" value="C:mitochondrial small ribosomal subunit"/>
    <property type="evidence" value="ECO:0007669"/>
    <property type="project" value="TreeGrafter"/>
</dbReference>
<dbReference type="InterPro" id="IPR005706">
    <property type="entry name" value="Ribosomal_uS2_bac/mit/plastid"/>
</dbReference>
<dbReference type="EMBL" id="BSXU01000800">
    <property type="protein sequence ID" value="GMG21798.1"/>
    <property type="molecule type" value="Genomic_DNA"/>
</dbReference>
<feature type="region of interest" description="Disordered" evidence="5">
    <location>
        <begin position="433"/>
        <end position="467"/>
    </location>
</feature>
<dbReference type="AlphaFoldDB" id="A0A9W7DF85"/>
<organism evidence="6 7">
    <name type="scientific">Ambrosiozyma monospora</name>
    <name type="common">Yeast</name>
    <name type="synonym">Endomycopsis monosporus</name>
    <dbReference type="NCBI Taxonomy" id="43982"/>
    <lineage>
        <taxon>Eukaryota</taxon>
        <taxon>Fungi</taxon>
        <taxon>Dikarya</taxon>
        <taxon>Ascomycota</taxon>
        <taxon>Saccharomycotina</taxon>
        <taxon>Pichiomycetes</taxon>
        <taxon>Pichiales</taxon>
        <taxon>Pichiaceae</taxon>
        <taxon>Ambrosiozyma</taxon>
    </lineage>
</organism>
<feature type="region of interest" description="Disordered" evidence="5">
    <location>
        <begin position="26"/>
        <end position="75"/>
    </location>
</feature>
<reference evidence="6" key="1">
    <citation type="submission" date="2023-04" db="EMBL/GenBank/DDBJ databases">
        <title>Ambrosiozyma monospora NBRC 1965.</title>
        <authorList>
            <person name="Ichikawa N."/>
            <person name="Sato H."/>
            <person name="Tonouchi N."/>
        </authorList>
    </citation>
    <scope>NUCLEOTIDE SEQUENCE</scope>
    <source>
        <strain evidence="6">NBRC 1965</strain>
    </source>
</reference>
<evidence type="ECO:0000256" key="5">
    <source>
        <dbReference type="SAM" id="MobiDB-lite"/>
    </source>
</evidence>
<dbReference type="HAMAP" id="MF_00291_B">
    <property type="entry name" value="Ribosomal_uS2_B"/>
    <property type="match status" value="1"/>
</dbReference>
<evidence type="ECO:0000256" key="2">
    <source>
        <dbReference type="ARBA" id="ARBA00022980"/>
    </source>
</evidence>
<keyword evidence="7" id="KW-1185">Reference proteome</keyword>
<dbReference type="InterPro" id="IPR018130">
    <property type="entry name" value="Ribosomal_uS2_CS"/>
</dbReference>
<dbReference type="CDD" id="cd01425">
    <property type="entry name" value="RPS2"/>
    <property type="match status" value="1"/>
</dbReference>
<gene>
    <name evidence="6" type="ORF">Amon01_000225800</name>
</gene>
<dbReference type="Proteomes" id="UP001165063">
    <property type="component" value="Unassembled WGS sequence"/>
</dbReference>
<dbReference type="InterPro" id="IPR023591">
    <property type="entry name" value="Ribosomal_uS2_flav_dom_sf"/>
</dbReference>
<evidence type="ECO:0000313" key="6">
    <source>
        <dbReference type="EMBL" id="GMG21798.1"/>
    </source>
</evidence>
<keyword evidence="2" id="KW-0689">Ribosomal protein</keyword>
<dbReference type="PANTHER" id="PTHR12534">
    <property type="entry name" value="30S RIBOSOMAL PROTEIN S2 PROKARYOTIC AND ORGANELLAR"/>
    <property type="match status" value="1"/>
</dbReference>
<dbReference type="GO" id="GO:0006412">
    <property type="term" value="P:translation"/>
    <property type="evidence" value="ECO:0007669"/>
    <property type="project" value="InterPro"/>
</dbReference>
<comment type="caution">
    <text evidence="6">The sequence shown here is derived from an EMBL/GenBank/DDBJ whole genome shotgun (WGS) entry which is preliminary data.</text>
</comment>
<dbReference type="Gene3D" id="3.40.50.10490">
    <property type="entry name" value="Glucose-6-phosphate isomerase like protein, domain 1"/>
    <property type="match status" value="1"/>
</dbReference>
<dbReference type="PROSITE" id="PS00962">
    <property type="entry name" value="RIBOSOMAL_S2_1"/>
    <property type="match status" value="1"/>
</dbReference>
<keyword evidence="4" id="KW-0687">Ribonucleoprotein</keyword>
<evidence type="ECO:0000256" key="4">
    <source>
        <dbReference type="ARBA" id="ARBA00023274"/>
    </source>
</evidence>
<keyword evidence="3" id="KW-0007">Acetylation</keyword>
<dbReference type="Pfam" id="PF00318">
    <property type="entry name" value="Ribosomal_S2"/>
    <property type="match status" value="1"/>
</dbReference>
<name>A0A9W7DF85_AMBMO</name>
<evidence type="ECO:0000256" key="1">
    <source>
        <dbReference type="ARBA" id="ARBA00006242"/>
    </source>
</evidence>